<dbReference type="InterPro" id="IPR008377">
    <property type="entry name" value="Sialidase_trypan"/>
</dbReference>
<dbReference type="GeneID" id="39990138"/>
<proteinExistence type="predicted"/>
<dbReference type="AlphaFoldDB" id="A0A1X0NJS4"/>
<evidence type="ECO:0000259" key="2">
    <source>
        <dbReference type="Pfam" id="PF13859"/>
    </source>
</evidence>
<dbReference type="EMBL" id="NBCO01000046">
    <property type="protein sequence ID" value="ORC84360.1"/>
    <property type="molecule type" value="Genomic_DNA"/>
</dbReference>
<evidence type="ECO:0000313" key="5">
    <source>
        <dbReference type="Proteomes" id="UP000192257"/>
    </source>
</evidence>
<dbReference type="InterPro" id="IPR036278">
    <property type="entry name" value="Sialidase_sf"/>
</dbReference>
<dbReference type="PRINTS" id="PR01803">
    <property type="entry name" value="TCSIALIDASE"/>
</dbReference>
<dbReference type="InterPro" id="IPR013320">
    <property type="entry name" value="ConA-like_dom_sf"/>
</dbReference>
<dbReference type="SUPFAM" id="SSF49899">
    <property type="entry name" value="Concanavalin A-like lectins/glucanases"/>
    <property type="match status" value="1"/>
</dbReference>
<dbReference type="InterPro" id="IPR011040">
    <property type="entry name" value="Sialidase"/>
</dbReference>
<dbReference type="InterPro" id="IPR055239">
    <property type="entry name" value="TS_C"/>
</dbReference>
<keyword evidence="1" id="KW-0677">Repeat</keyword>
<reference evidence="4 5" key="1">
    <citation type="submission" date="2017-03" db="EMBL/GenBank/DDBJ databases">
        <title>An alternative strategy for trypanosome survival in the mammalian bloodstream revealed through genome and transcriptome analysis of the ubiquitous bovine parasite Trypanosoma (Megatrypanum) theileri.</title>
        <authorList>
            <person name="Kelly S."/>
            <person name="Ivens A."/>
            <person name="Mott A."/>
            <person name="O'Neill E."/>
            <person name="Emms D."/>
            <person name="Macleod O."/>
            <person name="Voorheis P."/>
            <person name="Matthews J."/>
            <person name="Matthews K."/>
            <person name="Carrington M."/>
        </authorList>
    </citation>
    <scope>NUCLEOTIDE SEQUENCE [LARGE SCALE GENOMIC DNA]</scope>
    <source>
        <strain evidence="4">Edinburgh</strain>
    </source>
</reference>
<gene>
    <name evidence="4" type="ORF">TM35_000461790</name>
</gene>
<dbReference type="RefSeq" id="XP_028878426.1">
    <property type="nucleotide sequence ID" value="XM_029030358.1"/>
</dbReference>
<name>A0A1X0NJS4_9TRYP</name>
<accession>A0A1X0NJS4</accession>
<comment type="caution">
    <text evidence="4">The sequence shown here is derived from an EMBL/GenBank/DDBJ whole genome shotgun (WGS) entry which is preliminary data.</text>
</comment>
<dbReference type="Pfam" id="PF22925">
    <property type="entry name" value="TS_C"/>
    <property type="match status" value="1"/>
</dbReference>
<feature type="non-terminal residue" evidence="4">
    <location>
        <position position="625"/>
    </location>
</feature>
<dbReference type="CDD" id="cd15482">
    <property type="entry name" value="Sialidase_non-viral"/>
    <property type="match status" value="1"/>
</dbReference>
<dbReference type="GO" id="GO:0005737">
    <property type="term" value="C:cytoplasm"/>
    <property type="evidence" value="ECO:0007669"/>
    <property type="project" value="TreeGrafter"/>
</dbReference>
<dbReference type="GO" id="GO:0009313">
    <property type="term" value="P:oligosaccharide catabolic process"/>
    <property type="evidence" value="ECO:0007669"/>
    <property type="project" value="TreeGrafter"/>
</dbReference>
<evidence type="ECO:0000256" key="1">
    <source>
        <dbReference type="ARBA" id="ARBA00022737"/>
    </source>
</evidence>
<organism evidence="4 5">
    <name type="scientific">Trypanosoma theileri</name>
    <dbReference type="NCBI Taxonomy" id="67003"/>
    <lineage>
        <taxon>Eukaryota</taxon>
        <taxon>Discoba</taxon>
        <taxon>Euglenozoa</taxon>
        <taxon>Kinetoplastea</taxon>
        <taxon>Metakinetoplastina</taxon>
        <taxon>Trypanosomatida</taxon>
        <taxon>Trypanosomatidae</taxon>
        <taxon>Trypanosoma</taxon>
    </lineage>
</organism>
<dbReference type="VEuPathDB" id="TriTrypDB:TM35_000461790"/>
<dbReference type="SUPFAM" id="SSF50939">
    <property type="entry name" value="Sialidases"/>
    <property type="match status" value="1"/>
</dbReference>
<dbReference type="Gene3D" id="2.60.120.200">
    <property type="match status" value="1"/>
</dbReference>
<evidence type="ECO:0000259" key="3">
    <source>
        <dbReference type="Pfam" id="PF22925"/>
    </source>
</evidence>
<feature type="domain" description="Sialidase" evidence="2">
    <location>
        <begin position="40"/>
        <end position="361"/>
    </location>
</feature>
<dbReference type="Gene3D" id="2.120.10.10">
    <property type="match status" value="1"/>
</dbReference>
<dbReference type="PANTHER" id="PTHR10628">
    <property type="entry name" value="SIALIDASE"/>
    <property type="match status" value="1"/>
</dbReference>
<keyword evidence="5" id="KW-1185">Reference proteome</keyword>
<dbReference type="GO" id="GO:0016020">
    <property type="term" value="C:membrane"/>
    <property type="evidence" value="ECO:0007669"/>
    <property type="project" value="TreeGrafter"/>
</dbReference>
<protein>
    <submittedName>
        <fullName evidence="4">Chain A, Sialidase</fullName>
    </submittedName>
</protein>
<dbReference type="Pfam" id="PF13859">
    <property type="entry name" value="BNR_3"/>
    <property type="match status" value="1"/>
</dbReference>
<dbReference type="OrthoDB" id="241759at2759"/>
<dbReference type="InterPro" id="IPR026856">
    <property type="entry name" value="Sialidase_fam"/>
</dbReference>
<sequence length="625" mass="69529">MSTEERERSRVILFERGVTTVPFEDNNGTTYERVVHSFRIPSLIDVDGVMVAIGDARYNTSSDNSFIETVVKFSVDDGKTWETQIAVKNTRASNVSRVVDPTVIVKGNKIYMLLGRYNKSTNNWNQHTTGNDWEPVLSVGEVKKTTIDGKVNATITWTDPVSLKSIFPEEIAGRSLKEYLGGVGVSIVTTNGTLVFPVQAMSSIGRTTAMIMYSQDDGETWKFANGITALDCTESSILEWEGKLIMNTRVDIGYRKVFESTDLGETWTEAVGTLSRVWGNSPSRKGPGSQSPFIPVTIKGKRVMLFTHPRNFKGRWNRDRLHLWVTDNNRIFDIGQISIRDENAAYSSLLYKDDKLYCLHETNLQENYSLVFLELKEELNLIKSVVKTWIKQDKNFSDICTPVNPKTQAGASDCDLPFPTAGLVGFLSDGGDGKQWKDAYRCVDARVKNAKKVPNGMKFKGVGAGALWPVGKQGQNQRYHFANYMFTLVATVQIVELPEVGNPVPLLGVSLDEAGHKKLLGLSFNSDQQWNPICGKIKAAPNGSWELNKAYQVALTFEHGVGSIYVDGEPLACSGEKLQYDTRSLAVSHFYIGGYGTSELETDGHVTVTNVLLYNRQLNQSELKT</sequence>
<dbReference type="PANTHER" id="PTHR10628:SF30">
    <property type="entry name" value="EXO-ALPHA-SIALIDASE"/>
    <property type="match status" value="1"/>
</dbReference>
<dbReference type="GO" id="GO:0004308">
    <property type="term" value="F:exo-alpha-sialidase activity"/>
    <property type="evidence" value="ECO:0007669"/>
    <property type="project" value="InterPro"/>
</dbReference>
<dbReference type="GO" id="GO:0006689">
    <property type="term" value="P:ganglioside catabolic process"/>
    <property type="evidence" value="ECO:0007669"/>
    <property type="project" value="TreeGrafter"/>
</dbReference>
<dbReference type="Proteomes" id="UP000192257">
    <property type="component" value="Unassembled WGS sequence"/>
</dbReference>
<evidence type="ECO:0000313" key="4">
    <source>
        <dbReference type="EMBL" id="ORC84360.1"/>
    </source>
</evidence>
<feature type="domain" description="Trans-sialidase C-terminal" evidence="3">
    <location>
        <begin position="419"/>
        <end position="620"/>
    </location>
</feature>